<evidence type="ECO:0000313" key="3">
    <source>
        <dbReference type="Proteomes" id="UP000294543"/>
    </source>
</evidence>
<reference evidence="2 3" key="1">
    <citation type="submission" date="2019-03" db="EMBL/GenBank/DDBJ databases">
        <title>Draft genome sequences of novel Actinobacteria.</title>
        <authorList>
            <person name="Sahin N."/>
            <person name="Ay H."/>
            <person name="Saygin H."/>
        </authorList>
    </citation>
    <scope>NUCLEOTIDE SEQUENCE [LARGE SCALE GENOMIC DNA]</scope>
    <source>
        <strain evidence="2 3">KC712</strain>
    </source>
</reference>
<keyword evidence="3" id="KW-1185">Reference proteome</keyword>
<feature type="compositionally biased region" description="Basic and acidic residues" evidence="1">
    <location>
        <begin position="1"/>
        <end position="10"/>
    </location>
</feature>
<dbReference type="RefSeq" id="WP_132518156.1">
    <property type="nucleotide sequence ID" value="NZ_SMKP01000230.1"/>
</dbReference>
<gene>
    <name evidence="2" type="ORF">E1294_46120</name>
</gene>
<evidence type="ECO:0000256" key="1">
    <source>
        <dbReference type="SAM" id="MobiDB-lite"/>
    </source>
</evidence>
<protein>
    <submittedName>
        <fullName evidence="2">Uncharacterized protein</fullName>
    </submittedName>
</protein>
<name>A0A4R4W5W2_9ACTN</name>
<proteinExistence type="predicted"/>
<comment type="caution">
    <text evidence="2">The sequence shown here is derived from an EMBL/GenBank/DDBJ whole genome shotgun (WGS) entry which is preliminary data.</text>
</comment>
<dbReference type="EMBL" id="SMKP01000230">
    <property type="protein sequence ID" value="TDD10455.1"/>
    <property type="molecule type" value="Genomic_DNA"/>
</dbReference>
<organism evidence="2 3">
    <name type="scientific">Nonomuraea diastatica</name>
    <dbReference type="NCBI Taxonomy" id="1848329"/>
    <lineage>
        <taxon>Bacteria</taxon>
        <taxon>Bacillati</taxon>
        <taxon>Actinomycetota</taxon>
        <taxon>Actinomycetes</taxon>
        <taxon>Streptosporangiales</taxon>
        <taxon>Streptosporangiaceae</taxon>
        <taxon>Nonomuraea</taxon>
    </lineage>
</organism>
<dbReference type="Proteomes" id="UP000294543">
    <property type="component" value="Unassembled WGS sequence"/>
</dbReference>
<dbReference type="AlphaFoldDB" id="A0A4R4W5W2"/>
<dbReference type="OrthoDB" id="3544079at2"/>
<sequence length="92" mass="9869">MDSHGSEPPRRAAAPVSSTGATTSRPAGPDTVTGCRPAVEIPEFRDIEQLPDGSWTAVHKPSGEVITAPDFEQLERVEAPMVRLAYARQRAS</sequence>
<evidence type="ECO:0000313" key="2">
    <source>
        <dbReference type="EMBL" id="TDD10455.1"/>
    </source>
</evidence>
<feature type="region of interest" description="Disordered" evidence="1">
    <location>
        <begin position="1"/>
        <end position="36"/>
    </location>
</feature>
<feature type="compositionally biased region" description="Polar residues" evidence="1">
    <location>
        <begin position="16"/>
        <end position="25"/>
    </location>
</feature>
<accession>A0A4R4W5W2</accession>